<evidence type="ECO:0000256" key="1">
    <source>
        <dbReference type="ARBA" id="ARBA00006844"/>
    </source>
</evidence>
<sequence>MASGVAVDEEVEKMIQKMQMPCSKGGKDERLKLLIMRLNEDDTRIVVDHDCTRCQKDFSSEDDIYKEVMKTFKDDQCCYAVYDCFYQTKEASSKEELVFITWCPDLAPVKQRMLYGSSATGLKSKCPGIKHQLQMNDQSDKDISNLIEKFGTKGAVREVEGKPIH</sequence>
<dbReference type="GO" id="GO:0003779">
    <property type="term" value="F:actin binding"/>
    <property type="evidence" value="ECO:0007669"/>
    <property type="project" value="UniProtKB-KW"/>
</dbReference>
<dbReference type="EMBL" id="JAINUF010000005">
    <property type="protein sequence ID" value="KAJ8361470.1"/>
    <property type="molecule type" value="Genomic_DNA"/>
</dbReference>
<comment type="similarity">
    <text evidence="1">Belongs to the actin-binding proteins ADF family.</text>
</comment>
<gene>
    <name evidence="4" type="ORF">SKAU_G00179950</name>
</gene>
<dbReference type="Pfam" id="PF00241">
    <property type="entry name" value="Cofilin_ADF"/>
    <property type="match status" value="1"/>
</dbReference>
<evidence type="ECO:0000259" key="3">
    <source>
        <dbReference type="PROSITE" id="PS51263"/>
    </source>
</evidence>
<dbReference type="InterPro" id="IPR017904">
    <property type="entry name" value="ADF/Cofilin"/>
</dbReference>
<accession>A0A9Q1J1K5</accession>
<dbReference type="AlphaFoldDB" id="A0A9Q1J1K5"/>
<comment type="caution">
    <text evidence="4">The sequence shown here is derived from an EMBL/GenBank/DDBJ whole genome shotgun (WGS) entry which is preliminary data.</text>
</comment>
<dbReference type="PANTHER" id="PTHR11913">
    <property type="entry name" value="COFILIN-RELATED"/>
    <property type="match status" value="1"/>
</dbReference>
<dbReference type="SUPFAM" id="SSF55753">
    <property type="entry name" value="Actin depolymerizing proteins"/>
    <property type="match status" value="1"/>
</dbReference>
<dbReference type="CDD" id="cd11286">
    <property type="entry name" value="ADF_cofilin_like"/>
    <property type="match status" value="1"/>
</dbReference>
<dbReference type="SMART" id="SM00102">
    <property type="entry name" value="ADF"/>
    <property type="match status" value="1"/>
</dbReference>
<dbReference type="Gene3D" id="3.40.20.10">
    <property type="entry name" value="Severin"/>
    <property type="match status" value="1"/>
</dbReference>
<dbReference type="GO" id="GO:0030042">
    <property type="term" value="P:actin filament depolymerization"/>
    <property type="evidence" value="ECO:0007669"/>
    <property type="project" value="InterPro"/>
</dbReference>
<evidence type="ECO:0000256" key="2">
    <source>
        <dbReference type="ARBA" id="ARBA00023203"/>
    </source>
</evidence>
<dbReference type="Proteomes" id="UP001152622">
    <property type="component" value="Chromosome 5"/>
</dbReference>
<evidence type="ECO:0000313" key="4">
    <source>
        <dbReference type="EMBL" id="KAJ8361470.1"/>
    </source>
</evidence>
<reference evidence="4" key="1">
    <citation type="journal article" date="2023" name="Science">
        <title>Genome structures resolve the early diversification of teleost fishes.</title>
        <authorList>
            <person name="Parey E."/>
            <person name="Louis A."/>
            <person name="Montfort J."/>
            <person name="Bouchez O."/>
            <person name="Roques C."/>
            <person name="Iampietro C."/>
            <person name="Lluch J."/>
            <person name="Castinel A."/>
            <person name="Donnadieu C."/>
            <person name="Desvignes T."/>
            <person name="Floi Bucao C."/>
            <person name="Jouanno E."/>
            <person name="Wen M."/>
            <person name="Mejri S."/>
            <person name="Dirks R."/>
            <person name="Jansen H."/>
            <person name="Henkel C."/>
            <person name="Chen W.J."/>
            <person name="Zahm M."/>
            <person name="Cabau C."/>
            <person name="Klopp C."/>
            <person name="Thompson A.W."/>
            <person name="Robinson-Rechavi M."/>
            <person name="Braasch I."/>
            <person name="Lecointre G."/>
            <person name="Bobe J."/>
            <person name="Postlethwait J.H."/>
            <person name="Berthelot C."/>
            <person name="Roest Crollius H."/>
            <person name="Guiguen Y."/>
        </authorList>
    </citation>
    <scope>NUCLEOTIDE SEQUENCE</scope>
    <source>
        <strain evidence="4">WJC10195</strain>
    </source>
</reference>
<proteinExistence type="inferred from homology"/>
<dbReference type="InterPro" id="IPR029006">
    <property type="entry name" value="ADF-H/Gelsolin-like_dom_sf"/>
</dbReference>
<dbReference type="InterPro" id="IPR002108">
    <property type="entry name" value="ADF-H"/>
</dbReference>
<keyword evidence="2" id="KW-0009">Actin-binding</keyword>
<dbReference type="OrthoDB" id="10249245at2759"/>
<protein>
    <recommendedName>
        <fullName evidence="3">ADF-H domain-containing protein</fullName>
    </recommendedName>
</protein>
<name>A0A9Q1J1K5_SYNKA</name>
<dbReference type="PRINTS" id="PR00006">
    <property type="entry name" value="COFILIN"/>
</dbReference>
<dbReference type="GO" id="GO:0015629">
    <property type="term" value="C:actin cytoskeleton"/>
    <property type="evidence" value="ECO:0007669"/>
    <property type="project" value="InterPro"/>
</dbReference>
<organism evidence="4 5">
    <name type="scientific">Synaphobranchus kaupii</name>
    <name type="common">Kaup's arrowtooth eel</name>
    <dbReference type="NCBI Taxonomy" id="118154"/>
    <lineage>
        <taxon>Eukaryota</taxon>
        <taxon>Metazoa</taxon>
        <taxon>Chordata</taxon>
        <taxon>Craniata</taxon>
        <taxon>Vertebrata</taxon>
        <taxon>Euteleostomi</taxon>
        <taxon>Actinopterygii</taxon>
        <taxon>Neopterygii</taxon>
        <taxon>Teleostei</taxon>
        <taxon>Anguilliformes</taxon>
        <taxon>Synaphobranchidae</taxon>
        <taxon>Synaphobranchus</taxon>
    </lineage>
</organism>
<evidence type="ECO:0000313" key="5">
    <source>
        <dbReference type="Proteomes" id="UP001152622"/>
    </source>
</evidence>
<keyword evidence="5" id="KW-1185">Reference proteome</keyword>
<dbReference type="PROSITE" id="PS51263">
    <property type="entry name" value="ADF_H"/>
    <property type="match status" value="1"/>
</dbReference>
<feature type="domain" description="ADF-H" evidence="3">
    <location>
        <begin position="2"/>
        <end position="151"/>
    </location>
</feature>